<dbReference type="AlphaFoldDB" id="A0A9N7UYJ1"/>
<evidence type="ECO:0000313" key="3">
    <source>
        <dbReference type="Proteomes" id="UP001153269"/>
    </source>
</evidence>
<dbReference type="Proteomes" id="UP001153269">
    <property type="component" value="Unassembled WGS sequence"/>
</dbReference>
<organism evidence="2 3">
    <name type="scientific">Pleuronectes platessa</name>
    <name type="common">European plaice</name>
    <dbReference type="NCBI Taxonomy" id="8262"/>
    <lineage>
        <taxon>Eukaryota</taxon>
        <taxon>Metazoa</taxon>
        <taxon>Chordata</taxon>
        <taxon>Craniata</taxon>
        <taxon>Vertebrata</taxon>
        <taxon>Euteleostomi</taxon>
        <taxon>Actinopterygii</taxon>
        <taxon>Neopterygii</taxon>
        <taxon>Teleostei</taxon>
        <taxon>Neoteleostei</taxon>
        <taxon>Acanthomorphata</taxon>
        <taxon>Carangaria</taxon>
        <taxon>Pleuronectiformes</taxon>
        <taxon>Pleuronectoidei</taxon>
        <taxon>Pleuronectidae</taxon>
        <taxon>Pleuronectes</taxon>
    </lineage>
</organism>
<proteinExistence type="predicted"/>
<feature type="region of interest" description="Disordered" evidence="1">
    <location>
        <begin position="1"/>
        <end position="29"/>
    </location>
</feature>
<comment type="caution">
    <text evidence="2">The sequence shown here is derived from an EMBL/GenBank/DDBJ whole genome shotgun (WGS) entry which is preliminary data.</text>
</comment>
<gene>
    <name evidence="2" type="ORF">PLEPLA_LOCUS26686</name>
</gene>
<dbReference type="EMBL" id="CADEAL010002212">
    <property type="protein sequence ID" value="CAB1438817.1"/>
    <property type="molecule type" value="Genomic_DNA"/>
</dbReference>
<sequence>MCPLKTFFSPPRRTATRAEHAAPQVDSNSRLTSRALSAMGAHMVLQHHIFTMRYSAAEERQGYRDVACGCVL</sequence>
<reference evidence="2" key="1">
    <citation type="submission" date="2020-03" db="EMBL/GenBank/DDBJ databases">
        <authorList>
            <person name="Weist P."/>
        </authorList>
    </citation>
    <scope>NUCLEOTIDE SEQUENCE</scope>
</reference>
<evidence type="ECO:0000256" key="1">
    <source>
        <dbReference type="SAM" id="MobiDB-lite"/>
    </source>
</evidence>
<keyword evidence="3" id="KW-1185">Reference proteome</keyword>
<protein>
    <submittedName>
        <fullName evidence="2">Uncharacterized protein</fullName>
    </submittedName>
</protein>
<evidence type="ECO:0000313" key="2">
    <source>
        <dbReference type="EMBL" id="CAB1438817.1"/>
    </source>
</evidence>
<accession>A0A9N7UYJ1</accession>
<name>A0A9N7UYJ1_PLEPL</name>